<sequence>MSRFLQIRDQYSRIFGRRFLNSQLSLYIGLLQLGVCVWALLQHVYSIVNFNKILFCDFNANSSLPMAFAGVDAIIFDIGLFHSLWGIDGCVAEHLDGGYGRFGWCVTHIMVLVMCLPCAFLNRPRPFLLWPLLIQQSIYGIGLLILSLAALPRILPTFMGDLNNAPMTAIFAYVIGMCMNFFLLYVYWHWYWHVEAEWDSSRKLRDDEITPTVVTRTPQTQRKQPILTQPGGENGSVVENGGLKKCEKVVKVDDEGHAPTLRSNFSNGQVNGHVGNGIGFGGKMGENRKKVSLLRTNDNSATIIRQDPPTRVQALVNGLAREFVADHAHQDIIHQSFGHQEVETPILIDEKSRFKPESPQGSTASSVYSASAMRKPKTLEGKLTLSRFNESPDSSLSLSINSNIPPRYEYESNSTTATPLSNATTSRLRQDRRKFDDRKLQNSADLHHGPPSIVAPNSTPVLPRSLGQNTPKMTSDSPKLDVLPRTLAQSRMRMLRKYQSTENYSPISRKKSQLSQSAHNSFVEENTYDRVHTPSEGTLNSEVETPTAEVASRKDTVESRVSSELHRPAIFPGRPLDPSPASYDDFLRESRLAQWTPSPTVLRINPALAHVHANGAFRQSSLDNNLVRRSGGYGSDPEAPRRSNYGQFSSHSTVFANSARVGNDLNRLQNGFSNHKGIYSNRQHYSNPLNTTYSNPSTSYSNQKIVDYSIPEGPEYRDLEDRSYSTPLNESYSNRTEIYSNSGKIYNNLPNGYSSPKLGLKRTSDGYSNPGTNYSNPGKSYSNPPNEAYSTPPPPSNGYSSPYSPCSRTPVPAPAPSPYGYQKQPLGPKGSLDSRLYSHYQTGL</sequence>
<dbReference type="EMBL" id="CAJFCV020000001">
    <property type="protein sequence ID" value="CAG9079494.1"/>
    <property type="molecule type" value="Genomic_DNA"/>
</dbReference>
<feature type="region of interest" description="Disordered" evidence="1">
    <location>
        <begin position="498"/>
        <end position="577"/>
    </location>
</feature>
<feature type="compositionally biased region" description="Polar residues" evidence="1">
    <location>
        <begin position="411"/>
        <end position="427"/>
    </location>
</feature>
<evidence type="ECO:0000313" key="6">
    <source>
        <dbReference type="Proteomes" id="UP000659654"/>
    </source>
</evidence>
<dbReference type="PANTHER" id="PTHR40288">
    <property type="entry name" value="PROTEIN CBG16535-RELATED"/>
    <property type="match status" value="1"/>
</dbReference>
<feature type="compositionally biased region" description="Polar residues" evidence="1">
    <location>
        <begin position="742"/>
        <end position="754"/>
    </location>
</feature>
<dbReference type="eggNOG" id="KOG4416">
    <property type="taxonomic scope" value="Eukaryota"/>
</dbReference>
<dbReference type="PANTHER" id="PTHR40288:SF2">
    <property type="entry name" value="G PROTEIN-COUPLED RECEPTOR-RELATED"/>
    <property type="match status" value="1"/>
</dbReference>
<organism evidence="5 7">
    <name type="scientific">Bursaphelenchus xylophilus</name>
    <name type="common">Pinewood nematode worm</name>
    <name type="synonym">Aphelenchoides xylophilus</name>
    <dbReference type="NCBI Taxonomy" id="6326"/>
    <lineage>
        <taxon>Eukaryota</taxon>
        <taxon>Metazoa</taxon>
        <taxon>Ecdysozoa</taxon>
        <taxon>Nematoda</taxon>
        <taxon>Chromadorea</taxon>
        <taxon>Rhabditida</taxon>
        <taxon>Tylenchina</taxon>
        <taxon>Tylenchomorpha</taxon>
        <taxon>Aphelenchoidea</taxon>
        <taxon>Aphelenchoididae</taxon>
        <taxon>Bursaphelenchus</taxon>
    </lineage>
</organism>
<dbReference type="Proteomes" id="UP000659654">
    <property type="component" value="Unassembled WGS sequence"/>
</dbReference>
<protein>
    <submittedName>
        <fullName evidence="3">(pine wood nematode) hypothetical protein</fullName>
    </submittedName>
</protein>
<name>A0A1I7S703_BURXY</name>
<feature type="transmembrane region" description="Helical" evidence="2">
    <location>
        <begin position="24"/>
        <end position="45"/>
    </location>
</feature>
<feature type="compositionally biased region" description="Polar residues" evidence="1">
    <location>
        <begin position="455"/>
        <end position="477"/>
    </location>
</feature>
<proteinExistence type="predicted"/>
<keyword evidence="6" id="KW-1185">Reference proteome</keyword>
<feature type="compositionally biased region" description="Polar residues" evidence="1">
    <location>
        <begin position="513"/>
        <end position="524"/>
    </location>
</feature>
<reference evidence="4" key="2">
    <citation type="submission" date="2020-08" db="EMBL/GenBank/DDBJ databases">
        <authorList>
            <person name="Kikuchi T."/>
        </authorList>
    </citation>
    <scope>NUCLEOTIDE SEQUENCE</scope>
    <source>
        <strain evidence="3">Ka4C1</strain>
    </source>
</reference>
<feature type="compositionally biased region" description="Low complexity" evidence="1">
    <location>
        <begin position="686"/>
        <end position="701"/>
    </location>
</feature>
<feature type="compositionally biased region" description="Polar residues" evidence="1">
    <location>
        <begin position="765"/>
        <end position="785"/>
    </location>
</feature>
<feature type="transmembrane region" description="Helical" evidence="2">
    <location>
        <begin position="170"/>
        <end position="192"/>
    </location>
</feature>
<feature type="compositionally biased region" description="Low complexity" evidence="1">
    <location>
        <begin position="394"/>
        <end position="406"/>
    </location>
</feature>
<feature type="compositionally biased region" description="Low complexity" evidence="1">
    <location>
        <begin position="797"/>
        <end position="807"/>
    </location>
</feature>
<feature type="region of interest" description="Disordered" evidence="1">
    <location>
        <begin position="742"/>
        <end position="844"/>
    </location>
</feature>
<feature type="region of interest" description="Disordered" evidence="1">
    <location>
        <begin position="216"/>
        <end position="239"/>
    </location>
</feature>
<feature type="transmembrane region" description="Helical" evidence="2">
    <location>
        <begin position="99"/>
        <end position="122"/>
    </location>
</feature>
<feature type="compositionally biased region" description="Polar residues" evidence="1">
    <location>
        <begin position="535"/>
        <end position="544"/>
    </location>
</feature>
<feature type="compositionally biased region" description="Basic and acidic residues" evidence="1">
    <location>
        <begin position="551"/>
        <end position="567"/>
    </location>
</feature>
<gene>
    <name evidence="3" type="ORF">BXYJ_LOCUS148</name>
</gene>
<keyword evidence="2" id="KW-0472">Membrane</keyword>
<dbReference type="WBParaSite" id="BXY_0879200.1">
    <property type="protein sequence ID" value="BXY_0879200.1"/>
    <property type="gene ID" value="BXY_0879200"/>
</dbReference>
<feature type="region of interest" description="Disordered" evidence="1">
    <location>
        <begin position="678"/>
        <end position="701"/>
    </location>
</feature>
<evidence type="ECO:0000313" key="5">
    <source>
        <dbReference type="Proteomes" id="UP000095284"/>
    </source>
</evidence>
<feature type="compositionally biased region" description="Basic and acidic residues" evidence="1">
    <location>
        <begin position="433"/>
        <end position="448"/>
    </location>
</feature>
<feature type="transmembrane region" description="Helical" evidence="2">
    <location>
        <begin position="128"/>
        <end position="149"/>
    </location>
</feature>
<dbReference type="Proteomes" id="UP000582659">
    <property type="component" value="Unassembled WGS sequence"/>
</dbReference>
<evidence type="ECO:0000313" key="4">
    <source>
        <dbReference type="EMBL" id="CAG9079494.1"/>
    </source>
</evidence>
<evidence type="ECO:0000313" key="3">
    <source>
        <dbReference type="EMBL" id="CAD5207884.1"/>
    </source>
</evidence>
<dbReference type="OrthoDB" id="5820373at2759"/>
<keyword evidence="2" id="KW-0812">Transmembrane</keyword>
<accession>A0A1I7S703</accession>
<evidence type="ECO:0000256" key="2">
    <source>
        <dbReference type="SAM" id="Phobius"/>
    </source>
</evidence>
<dbReference type="AlphaFoldDB" id="A0A1I7S703"/>
<feature type="region of interest" description="Disordered" evidence="1">
    <location>
        <begin position="352"/>
        <end position="479"/>
    </location>
</feature>
<feature type="region of interest" description="Disordered" evidence="1">
    <location>
        <begin position="622"/>
        <end position="647"/>
    </location>
</feature>
<dbReference type="EMBL" id="CAJFDI010000001">
    <property type="protein sequence ID" value="CAD5207884.1"/>
    <property type="molecule type" value="Genomic_DNA"/>
</dbReference>
<evidence type="ECO:0000313" key="7">
    <source>
        <dbReference type="WBParaSite" id="BXY_0879200.1"/>
    </source>
</evidence>
<evidence type="ECO:0000256" key="1">
    <source>
        <dbReference type="SAM" id="MobiDB-lite"/>
    </source>
</evidence>
<reference evidence="7" key="1">
    <citation type="submission" date="2016-11" db="UniProtKB">
        <authorList>
            <consortium name="WormBaseParasite"/>
        </authorList>
    </citation>
    <scope>IDENTIFICATION</scope>
</reference>
<keyword evidence="2" id="KW-1133">Transmembrane helix</keyword>
<feature type="compositionally biased region" description="Polar residues" evidence="1">
    <location>
        <begin position="359"/>
        <end position="369"/>
    </location>
</feature>
<feature type="transmembrane region" description="Helical" evidence="2">
    <location>
        <begin position="65"/>
        <end position="87"/>
    </location>
</feature>
<dbReference type="Proteomes" id="UP000095284">
    <property type="component" value="Unplaced"/>
</dbReference>